<dbReference type="PANTHER" id="PTHR34009:SF2">
    <property type="entry name" value="PROTEIN STAR"/>
    <property type="match status" value="1"/>
</dbReference>
<dbReference type="AlphaFoldDB" id="A0A1H9DL49"/>
<dbReference type="GO" id="GO:0008168">
    <property type="term" value="F:methyltransferase activity"/>
    <property type="evidence" value="ECO:0007669"/>
    <property type="project" value="UniProtKB-KW"/>
</dbReference>
<dbReference type="GO" id="GO:0016197">
    <property type="term" value="P:endosomal transport"/>
    <property type="evidence" value="ECO:0007669"/>
    <property type="project" value="TreeGrafter"/>
</dbReference>
<dbReference type="EMBL" id="FOFB01000006">
    <property type="protein sequence ID" value="SEQ14226.1"/>
    <property type="molecule type" value="Genomic_DNA"/>
</dbReference>
<keyword evidence="2" id="KW-0808">Transferase</keyword>
<dbReference type="InParanoid" id="A0A1H9DL49"/>
<dbReference type="RefSeq" id="WP_090166646.1">
    <property type="nucleotide sequence ID" value="NZ_FOFB01000006.1"/>
</dbReference>
<name>A0A1H9DL49_9BACT</name>
<keyword evidence="3" id="KW-1185">Reference proteome</keyword>
<evidence type="ECO:0000313" key="2">
    <source>
        <dbReference type="EMBL" id="SEQ14226.1"/>
    </source>
</evidence>
<keyword evidence="2" id="KW-0489">Methyltransferase</keyword>
<dbReference type="InterPro" id="IPR053202">
    <property type="entry name" value="EGF_Rcpt_Signaling_Reg"/>
</dbReference>
<dbReference type="SUPFAM" id="SSF53335">
    <property type="entry name" value="S-adenosyl-L-methionine-dependent methyltransferases"/>
    <property type="match status" value="1"/>
</dbReference>
<dbReference type="InterPro" id="IPR029063">
    <property type="entry name" value="SAM-dependent_MTases_sf"/>
</dbReference>
<accession>A0A1H9DL49</accession>
<dbReference type="GO" id="GO:0005886">
    <property type="term" value="C:plasma membrane"/>
    <property type="evidence" value="ECO:0007669"/>
    <property type="project" value="TreeGrafter"/>
</dbReference>
<dbReference type="InterPro" id="IPR006342">
    <property type="entry name" value="FkbM_mtfrase"/>
</dbReference>
<evidence type="ECO:0000313" key="3">
    <source>
        <dbReference type="Proteomes" id="UP000199021"/>
    </source>
</evidence>
<sequence>MKESIKRTAQSILKHFNIGVVSYAELQILREMDANNIDLLNLSKDEISKLLVVGEHSPAQLKQDVFALHELGYKEHGFFVEFGATNGVDLSNTFLLEKKYNWTGILAEPAKCWHDDLRKNRQCIIDTDCVWAESGATLTFNETPASELSTIDRFSRSDGHANSRNNGKKYNVNSVSLLDLLDKHQAPRVIDYLSIDTEGSEYEILSNFDFSKYSFKVISCEHNFSKSRRKIFELLSRNGYKRKFVGLSRWDDWYVKL</sequence>
<dbReference type="GO" id="GO:0032259">
    <property type="term" value="P:methylation"/>
    <property type="evidence" value="ECO:0007669"/>
    <property type="project" value="UniProtKB-KW"/>
</dbReference>
<dbReference type="PANTHER" id="PTHR34009">
    <property type="entry name" value="PROTEIN STAR"/>
    <property type="match status" value="1"/>
</dbReference>
<dbReference type="GO" id="GO:0005737">
    <property type="term" value="C:cytoplasm"/>
    <property type="evidence" value="ECO:0007669"/>
    <property type="project" value="GOC"/>
</dbReference>
<gene>
    <name evidence="2" type="ORF">SAMN05444359_10648</name>
</gene>
<protein>
    <submittedName>
        <fullName evidence="2">Methyltransferase, FkbM family</fullName>
    </submittedName>
</protein>
<dbReference type="Gene3D" id="3.40.50.150">
    <property type="entry name" value="Vaccinia Virus protein VP39"/>
    <property type="match status" value="1"/>
</dbReference>
<dbReference type="Pfam" id="PF05050">
    <property type="entry name" value="Methyltransf_21"/>
    <property type="match status" value="1"/>
</dbReference>
<feature type="domain" description="Methyltransferase FkbM" evidence="1">
    <location>
        <begin position="82"/>
        <end position="241"/>
    </location>
</feature>
<dbReference type="GO" id="GO:0006888">
    <property type="term" value="P:endoplasmic reticulum to Golgi vesicle-mediated transport"/>
    <property type="evidence" value="ECO:0007669"/>
    <property type="project" value="TreeGrafter"/>
</dbReference>
<reference evidence="3" key="1">
    <citation type="submission" date="2016-10" db="EMBL/GenBank/DDBJ databases">
        <authorList>
            <person name="Varghese N."/>
            <person name="Submissions S."/>
        </authorList>
    </citation>
    <scope>NUCLEOTIDE SEQUENCE [LARGE SCALE GENOMIC DNA]</scope>
    <source>
        <strain evidence="3">DSM 24740</strain>
    </source>
</reference>
<dbReference type="OrthoDB" id="9801609at2"/>
<proteinExistence type="predicted"/>
<organism evidence="2 3">
    <name type="scientific">Neolewinella agarilytica</name>
    <dbReference type="NCBI Taxonomy" id="478744"/>
    <lineage>
        <taxon>Bacteria</taxon>
        <taxon>Pseudomonadati</taxon>
        <taxon>Bacteroidota</taxon>
        <taxon>Saprospiria</taxon>
        <taxon>Saprospirales</taxon>
        <taxon>Lewinellaceae</taxon>
        <taxon>Neolewinella</taxon>
    </lineage>
</organism>
<evidence type="ECO:0000259" key="1">
    <source>
        <dbReference type="Pfam" id="PF05050"/>
    </source>
</evidence>
<dbReference type="STRING" id="478744.SAMN05444359_10648"/>
<dbReference type="Proteomes" id="UP000199021">
    <property type="component" value="Unassembled WGS sequence"/>
</dbReference>